<dbReference type="Gene3D" id="3.40.50.150">
    <property type="entry name" value="Vaccinia Virus protein VP39"/>
    <property type="match status" value="1"/>
</dbReference>
<dbReference type="Gene3D" id="1.10.10.1110">
    <property type="entry name" value="Methyltransferase PG1098, N-terminal domain"/>
    <property type="match status" value="1"/>
</dbReference>
<dbReference type="GO" id="GO:0032259">
    <property type="term" value="P:methylation"/>
    <property type="evidence" value="ECO:0007669"/>
    <property type="project" value="UniProtKB-KW"/>
</dbReference>
<keyword evidence="3" id="KW-0489">Methyltransferase</keyword>
<evidence type="ECO:0000313" key="4">
    <source>
        <dbReference type="Proteomes" id="UP001206312"/>
    </source>
</evidence>
<keyword evidence="4" id="KW-1185">Reference proteome</keyword>
<feature type="domain" description="PG-1098 ferredoxin-like" evidence="2">
    <location>
        <begin position="259"/>
        <end position="301"/>
    </location>
</feature>
<organism evidence="3 4">
    <name type="scientific">Robiginitalea marina</name>
    <dbReference type="NCBI Taxonomy" id="2954105"/>
    <lineage>
        <taxon>Bacteria</taxon>
        <taxon>Pseudomonadati</taxon>
        <taxon>Bacteroidota</taxon>
        <taxon>Flavobacteriia</taxon>
        <taxon>Flavobacteriales</taxon>
        <taxon>Flavobacteriaceae</taxon>
        <taxon>Robiginitalea</taxon>
    </lineage>
</organism>
<dbReference type="Proteomes" id="UP001206312">
    <property type="component" value="Unassembled WGS sequence"/>
</dbReference>
<proteinExistence type="predicted"/>
<protein>
    <submittedName>
        <fullName evidence="3">Class I SAM-dependent methyltransferase</fullName>
    </submittedName>
</protein>
<dbReference type="InterPro" id="IPR029063">
    <property type="entry name" value="SAM-dependent_MTases_sf"/>
</dbReference>
<dbReference type="RefSeq" id="WP_252739673.1">
    <property type="nucleotide sequence ID" value="NZ_JAMXIB010000001.1"/>
</dbReference>
<feature type="domain" description="THUMP-like" evidence="1">
    <location>
        <begin position="302"/>
        <end position="357"/>
    </location>
</feature>
<gene>
    <name evidence="3" type="ORF">NG653_00385</name>
</gene>
<sequence length="375" mass="41380">MSVSLGRSPFPGITPQELAQQLSGYQKAAKKLPLWHGTPGIYYPPTLNLAQASSEQTARYKASLVEGESLVDLTGGFGADTYFFSKRVTRVHYCEQNASLAEIATHNFQKLGAGNIRIHPGDGLLSLGRIKAEEGRADWIYLDPSRRREDRGRVFLLEDCQPPLPDILPQLFRAGRNLLLKTSPMLDLSAGVRQLGGVREIHIVAINNEVKELLWWLQEGYGGEATLKATDLAYPLPALVFTASGEASASAPYAMPLKYLYEPNAAILKAGGFKTAALAYGLLKLHPQTHLYTSDALAPFPGRRFEIRSIQTYKPGKLPFKKANVSARNFPETVARIRQRNRIADGGDTYLFFVRCMDESLQVLDGVPVPVQDQP</sequence>
<evidence type="ECO:0000259" key="2">
    <source>
        <dbReference type="Pfam" id="PF22013"/>
    </source>
</evidence>
<evidence type="ECO:0000313" key="3">
    <source>
        <dbReference type="EMBL" id="MCO5723291.1"/>
    </source>
</evidence>
<reference evidence="3 4" key="1">
    <citation type="submission" date="2022-06" db="EMBL/GenBank/DDBJ databases">
        <authorList>
            <person name="Xuan X."/>
        </authorList>
    </citation>
    <scope>NUCLEOTIDE SEQUENCE [LARGE SCALE GENOMIC DNA]</scope>
    <source>
        <strain evidence="3 4">2V75</strain>
    </source>
</reference>
<keyword evidence="3" id="KW-0808">Transferase</keyword>
<comment type="caution">
    <text evidence="3">The sequence shown here is derived from an EMBL/GenBank/DDBJ whole genome shotgun (WGS) entry which is preliminary data.</text>
</comment>
<dbReference type="Pfam" id="PF22013">
    <property type="entry name" value="PG_1098_Fer"/>
    <property type="match status" value="1"/>
</dbReference>
<accession>A0ABT1ATP1</accession>
<evidence type="ECO:0000259" key="1">
    <source>
        <dbReference type="Pfam" id="PF18096"/>
    </source>
</evidence>
<dbReference type="InterPro" id="IPR054168">
    <property type="entry name" value="PG_1098_Fer"/>
</dbReference>
<dbReference type="SUPFAM" id="SSF53335">
    <property type="entry name" value="S-adenosyl-L-methionine-dependent methyltransferases"/>
    <property type="match status" value="1"/>
</dbReference>
<name>A0ABT1ATP1_9FLAO</name>
<dbReference type="InterPro" id="IPR041497">
    <property type="entry name" value="Thump-like"/>
</dbReference>
<dbReference type="EMBL" id="JAMXIB010000001">
    <property type="protein sequence ID" value="MCO5723291.1"/>
    <property type="molecule type" value="Genomic_DNA"/>
</dbReference>
<dbReference type="GO" id="GO:0008168">
    <property type="term" value="F:methyltransferase activity"/>
    <property type="evidence" value="ECO:0007669"/>
    <property type="project" value="UniProtKB-KW"/>
</dbReference>
<dbReference type="Pfam" id="PF18096">
    <property type="entry name" value="Thump_like"/>
    <property type="match status" value="1"/>
</dbReference>